<protein>
    <recommendedName>
        <fullName evidence="3">AraC family transcriptional regulator</fullName>
    </recommendedName>
</protein>
<evidence type="ECO:0000313" key="1">
    <source>
        <dbReference type="EMBL" id="MEO1753550.1"/>
    </source>
</evidence>
<accession>A0ABV0DSQ3</accession>
<dbReference type="Proteomes" id="UP001462961">
    <property type="component" value="Unassembled WGS sequence"/>
</dbReference>
<proteinExistence type="predicted"/>
<comment type="caution">
    <text evidence="1">The sequence shown here is derived from an EMBL/GenBank/DDBJ whole genome shotgun (WGS) entry which is preliminary data.</text>
</comment>
<organism evidence="1 2">
    <name type="scientific">Paraburkholderia caribensis</name>
    <dbReference type="NCBI Taxonomy" id="75105"/>
    <lineage>
        <taxon>Bacteria</taxon>
        <taxon>Pseudomonadati</taxon>
        <taxon>Pseudomonadota</taxon>
        <taxon>Betaproteobacteria</taxon>
        <taxon>Burkholderiales</taxon>
        <taxon>Burkholderiaceae</taxon>
        <taxon>Paraburkholderia</taxon>
    </lineage>
</organism>
<dbReference type="RefSeq" id="WP_107202959.1">
    <property type="nucleotide sequence ID" value="NZ_CP015960.1"/>
</dbReference>
<evidence type="ECO:0000313" key="2">
    <source>
        <dbReference type="Proteomes" id="UP001462961"/>
    </source>
</evidence>
<keyword evidence="2" id="KW-1185">Reference proteome</keyword>
<evidence type="ECO:0008006" key="3">
    <source>
        <dbReference type="Google" id="ProtNLM"/>
    </source>
</evidence>
<name>A0ABV0DSQ3_9BURK</name>
<gene>
    <name evidence="1" type="ORF">VOI32_06385</name>
</gene>
<dbReference type="EMBL" id="JAYLVJ010000006">
    <property type="protein sequence ID" value="MEO1753550.1"/>
    <property type="molecule type" value="Genomic_DNA"/>
</dbReference>
<sequence>MIECLDFPLRAAERVRKVAGLTRFSGRPFAAGRSTRDNSAVFQPDISLVVIPLSGRSSHDANGF</sequence>
<reference evidence="1 2" key="1">
    <citation type="submission" date="2024-01" db="EMBL/GenBank/DDBJ databases">
        <title>The diversity of rhizobia nodulating Mimosa spp. in eleven states of Brazil covering several biomes is determined by host plant, location, and edaphic factors.</title>
        <authorList>
            <person name="Rouws L."/>
            <person name="Barauna A."/>
            <person name="Beukes C."/>
            <person name="De Faria S.M."/>
            <person name="Gross E."/>
            <person name="Dos Reis Junior F.B."/>
            <person name="Simon M."/>
            <person name="Maluk M."/>
            <person name="Odee D.W."/>
            <person name="Kenicer G."/>
            <person name="Young J.P.W."/>
            <person name="Reis V.M."/>
            <person name="Zilli J."/>
            <person name="James E.K."/>
        </authorList>
    </citation>
    <scope>NUCLEOTIDE SEQUENCE [LARGE SCALE GENOMIC DNA]</scope>
    <source>
        <strain evidence="1 2">JHI1651</strain>
    </source>
</reference>